<protein>
    <submittedName>
        <fullName evidence="2">Uncharacterized protein</fullName>
    </submittedName>
</protein>
<dbReference type="VEuPathDB" id="FungiDB:BO71DRAFT_400797"/>
<gene>
    <name evidence="2" type="ORF">BO71DRAFT_400797</name>
</gene>
<dbReference type="EMBL" id="KZ825924">
    <property type="protein sequence ID" value="PYH92149.1"/>
    <property type="molecule type" value="Genomic_DNA"/>
</dbReference>
<name>A0A319D4S6_9EURO</name>
<dbReference type="Proteomes" id="UP000247810">
    <property type="component" value="Unassembled WGS sequence"/>
</dbReference>
<feature type="region of interest" description="Disordered" evidence="1">
    <location>
        <begin position="1"/>
        <end position="28"/>
    </location>
</feature>
<dbReference type="AlphaFoldDB" id="A0A319D4S6"/>
<keyword evidence="3" id="KW-1185">Reference proteome</keyword>
<proteinExistence type="predicted"/>
<accession>A0A319D4S6</accession>
<evidence type="ECO:0000313" key="3">
    <source>
        <dbReference type="Proteomes" id="UP000247810"/>
    </source>
</evidence>
<sequence>MVELSGKVRSEGLKGHGAVRDGEEGRGIEMGRNGGGMKAATILLVGPGQLLQSSIHSLQFPPWIHGPFPDTVHGYTSNPIAGEARLPANIPVESGLCSMEDNHNHNHNHTHTRPCIPSPARDISTPASSHPSSLGWGGPSFACLLDTVRASGCDRHLALFASPWPLT</sequence>
<feature type="region of interest" description="Disordered" evidence="1">
    <location>
        <begin position="102"/>
        <end position="134"/>
    </location>
</feature>
<organism evidence="2 3">
    <name type="scientific">Aspergillus ellipticus CBS 707.79</name>
    <dbReference type="NCBI Taxonomy" id="1448320"/>
    <lineage>
        <taxon>Eukaryota</taxon>
        <taxon>Fungi</taxon>
        <taxon>Dikarya</taxon>
        <taxon>Ascomycota</taxon>
        <taxon>Pezizomycotina</taxon>
        <taxon>Eurotiomycetes</taxon>
        <taxon>Eurotiomycetidae</taxon>
        <taxon>Eurotiales</taxon>
        <taxon>Aspergillaceae</taxon>
        <taxon>Aspergillus</taxon>
        <taxon>Aspergillus subgen. Circumdati</taxon>
    </lineage>
</organism>
<reference evidence="2 3" key="1">
    <citation type="submission" date="2018-02" db="EMBL/GenBank/DDBJ databases">
        <title>The genomes of Aspergillus section Nigri reveals drivers in fungal speciation.</title>
        <authorList>
            <consortium name="DOE Joint Genome Institute"/>
            <person name="Vesth T.C."/>
            <person name="Nybo J."/>
            <person name="Theobald S."/>
            <person name="Brandl J."/>
            <person name="Frisvad J.C."/>
            <person name="Nielsen K.F."/>
            <person name="Lyhne E.K."/>
            <person name="Kogle M.E."/>
            <person name="Kuo A."/>
            <person name="Riley R."/>
            <person name="Clum A."/>
            <person name="Nolan M."/>
            <person name="Lipzen A."/>
            <person name="Salamov A."/>
            <person name="Henrissat B."/>
            <person name="Wiebenga A."/>
            <person name="De vries R.P."/>
            <person name="Grigoriev I.V."/>
            <person name="Mortensen U.H."/>
            <person name="Andersen M.R."/>
            <person name="Baker S.E."/>
        </authorList>
    </citation>
    <scope>NUCLEOTIDE SEQUENCE [LARGE SCALE GENOMIC DNA]</scope>
    <source>
        <strain evidence="2 3">CBS 707.79</strain>
    </source>
</reference>
<evidence type="ECO:0000256" key="1">
    <source>
        <dbReference type="SAM" id="MobiDB-lite"/>
    </source>
</evidence>
<evidence type="ECO:0000313" key="2">
    <source>
        <dbReference type="EMBL" id="PYH92149.1"/>
    </source>
</evidence>